<accession>A0AAU6W452</accession>
<dbReference type="EMBL" id="PP179332">
    <property type="protein sequence ID" value="XAI71266.1"/>
    <property type="molecule type" value="Genomic_DNA"/>
</dbReference>
<dbReference type="SUPFAM" id="SSF53927">
    <property type="entry name" value="Cytidine deaminase-like"/>
    <property type="match status" value="1"/>
</dbReference>
<dbReference type="GO" id="GO:0004132">
    <property type="term" value="F:dCMP deaminase activity"/>
    <property type="evidence" value="ECO:0007669"/>
    <property type="project" value="TreeGrafter"/>
</dbReference>
<reference evidence="3" key="1">
    <citation type="journal article" date="2024" name="J. Gen. Virol.">
        <title>Novel phages of Pseudomonas syringae unveil numerous potential auxiliary metabolic genes.</title>
        <authorList>
            <person name="Feltin C."/>
            <person name="Garneau J.R."/>
            <person name="Morris C.E."/>
            <person name="Berard A."/>
            <person name="Torres-Barcelo C."/>
        </authorList>
    </citation>
    <scope>NUCLEOTIDE SEQUENCE</scope>
</reference>
<evidence type="ECO:0000256" key="1">
    <source>
        <dbReference type="ARBA" id="ARBA00022801"/>
    </source>
</evidence>
<dbReference type="PANTHER" id="PTHR11086">
    <property type="entry name" value="DEOXYCYTIDYLATE DEAMINASE-RELATED"/>
    <property type="match status" value="1"/>
</dbReference>
<proteinExistence type="predicted"/>
<evidence type="ECO:0000313" key="3">
    <source>
        <dbReference type="EMBL" id="XAI71266.1"/>
    </source>
</evidence>
<sequence length="178" mass="20030">MSYKPKNMRAHMAAAWAYAMQSSAKRNKVGSVLIKNDSPIACGYNGTYPGDDNECEVDNVTKEDVVHAEINCLDKLRHIHETAAGATLVVTHEPCLRCAREIVKSRIESVVFELLYKSEKSPSTFDGLKYLTDKGVKVSKYCQKTVDGDVHRGVFLRIDENWVLRAKAGDVLDFPRHW</sequence>
<protein>
    <submittedName>
        <fullName evidence="3">Cd allosteric enzyme</fullName>
    </submittedName>
</protein>
<feature type="domain" description="CMP/dCMP-type deaminase" evidence="2">
    <location>
        <begin position="6"/>
        <end position="128"/>
    </location>
</feature>
<evidence type="ECO:0000259" key="2">
    <source>
        <dbReference type="PROSITE" id="PS51747"/>
    </source>
</evidence>
<dbReference type="InterPro" id="IPR016193">
    <property type="entry name" value="Cytidine_deaminase-like"/>
</dbReference>
<dbReference type="PROSITE" id="PS51747">
    <property type="entry name" value="CYT_DCMP_DEAMINASES_2"/>
    <property type="match status" value="1"/>
</dbReference>
<organism evidence="3">
    <name type="scientific">Pseudomonas phage Cygsa01</name>
    <dbReference type="NCBI Taxonomy" id="3138529"/>
    <lineage>
        <taxon>Viruses</taxon>
    </lineage>
</organism>
<gene>
    <name evidence="3" type="ORF">Cygsa01_00220</name>
</gene>
<dbReference type="Gene3D" id="3.40.140.10">
    <property type="entry name" value="Cytidine Deaminase, domain 2"/>
    <property type="match status" value="1"/>
</dbReference>
<dbReference type="InterPro" id="IPR002125">
    <property type="entry name" value="CMP_dCMP_dom"/>
</dbReference>
<keyword evidence="1" id="KW-0378">Hydrolase</keyword>
<dbReference type="Pfam" id="PF00383">
    <property type="entry name" value="dCMP_cyt_deam_1"/>
    <property type="match status" value="1"/>
</dbReference>
<dbReference type="InterPro" id="IPR015517">
    <property type="entry name" value="dCMP_deaminase-rel"/>
</dbReference>
<name>A0AAU6W452_9VIRU</name>
<dbReference type="PANTHER" id="PTHR11086:SF18">
    <property type="entry name" value="DEOXYCYTIDYLATE DEAMINASE"/>
    <property type="match status" value="1"/>
</dbReference>